<accession>A0ABQ0ADK0</accession>
<feature type="domain" description="Na(+)-translocating NADH-quinone reductase subunit A C-terminal" evidence="10">
    <location>
        <begin position="263"/>
        <end position="311"/>
    </location>
</feature>
<keyword evidence="13" id="KW-1185">Reference proteome</keyword>
<proteinExistence type="inferred from homology"/>
<dbReference type="Proteomes" id="UP001465153">
    <property type="component" value="Unassembled WGS sequence"/>
</dbReference>
<dbReference type="EMBL" id="BAABWN010000014">
    <property type="protein sequence ID" value="GAA6169729.1"/>
    <property type="molecule type" value="Genomic_DNA"/>
</dbReference>
<keyword evidence="1 8" id="KW-0813">Transport</keyword>
<dbReference type="InterPro" id="IPR022615">
    <property type="entry name" value="NqrA_C_domain"/>
</dbReference>
<evidence type="ECO:0000256" key="5">
    <source>
        <dbReference type="ARBA" id="ARBA00023065"/>
    </source>
</evidence>
<evidence type="ECO:0000256" key="7">
    <source>
        <dbReference type="ARBA" id="ARBA00023201"/>
    </source>
</evidence>
<evidence type="ECO:0000259" key="11">
    <source>
        <dbReference type="Pfam" id="PF24836"/>
    </source>
</evidence>
<dbReference type="Pfam" id="PF11973">
    <property type="entry name" value="NQRA_SLBB"/>
    <property type="match status" value="1"/>
</dbReference>
<dbReference type="PANTHER" id="PTHR37839:SF1">
    <property type="entry name" value="NA(+)-TRANSLOCATING NADH-QUINONE REDUCTASE SUBUNIT A"/>
    <property type="match status" value="1"/>
</dbReference>
<dbReference type="InterPro" id="IPR056147">
    <property type="entry name" value="NQRA_N"/>
</dbReference>
<dbReference type="PANTHER" id="PTHR37839">
    <property type="entry name" value="NA(+)-TRANSLOCATING NADH-QUINONE REDUCTASE SUBUNIT A"/>
    <property type="match status" value="1"/>
</dbReference>
<keyword evidence="7 8" id="KW-0739">Sodium transport</keyword>
<keyword evidence="3 8" id="KW-0520">NAD</keyword>
<reference evidence="12 13" key="1">
    <citation type="submission" date="2024-04" db="EMBL/GenBank/DDBJ databases">
        <title>Draft genome sequence of Sessilibacter corallicola NBRC 116591.</title>
        <authorList>
            <person name="Miyakawa T."/>
            <person name="Kusuya Y."/>
            <person name="Miura T."/>
        </authorList>
    </citation>
    <scope>NUCLEOTIDE SEQUENCE [LARGE SCALE GENOMIC DNA]</scope>
    <source>
        <strain evidence="12 13">KU-00831-HH</strain>
    </source>
</reference>
<evidence type="ECO:0000256" key="3">
    <source>
        <dbReference type="ARBA" id="ARBA00023027"/>
    </source>
</evidence>
<evidence type="ECO:0000259" key="10">
    <source>
        <dbReference type="Pfam" id="PF11973"/>
    </source>
</evidence>
<comment type="function">
    <text evidence="8">NQR complex catalyzes the reduction of ubiquinone-1 to ubiquinol by two successive reactions, coupled with the transport of Na(+) ions from the cytoplasm to the periplasm. NqrA to NqrE are probably involved in the second step, the conversion of ubisemiquinone to ubiquinol.</text>
</comment>
<comment type="subunit">
    <text evidence="8">Composed of six subunits; NqrA, NqrB, NqrC, NqrD, NqrE and NqrF.</text>
</comment>
<comment type="catalytic activity">
    <reaction evidence="8">
        <text>a ubiquinone + n Na(+)(in) + NADH + H(+) = a ubiquinol + n Na(+)(out) + NAD(+)</text>
        <dbReference type="Rhea" id="RHEA:47748"/>
        <dbReference type="Rhea" id="RHEA-COMP:9565"/>
        <dbReference type="Rhea" id="RHEA-COMP:9566"/>
        <dbReference type="ChEBI" id="CHEBI:15378"/>
        <dbReference type="ChEBI" id="CHEBI:16389"/>
        <dbReference type="ChEBI" id="CHEBI:17976"/>
        <dbReference type="ChEBI" id="CHEBI:29101"/>
        <dbReference type="ChEBI" id="CHEBI:57540"/>
        <dbReference type="ChEBI" id="CHEBI:57945"/>
        <dbReference type="EC" id="7.2.1.1"/>
    </reaction>
</comment>
<comment type="caution">
    <text evidence="12">The sequence shown here is derived from an EMBL/GenBank/DDBJ whole genome shotgun (WGS) entry which is preliminary data.</text>
</comment>
<sequence>MIKIRKGLELPITGAPQQIVDSASRVTSVAVIGSDYHGMKPTMLVQVGDKVKLGQVLFTDKKSEGVKYTAPASGTVAAINRGAKRVFQSIVIDIDESGESEEFESYSVDQLSGLSDEQVRSTLIESGLWTALRTRPFSKVPAVDSKPSSIFVNAMDTNPLAADPAVILQEYKEDFANGLSILSALTDGSVFVCKAAGADVFTGTNSKVKVEEFSGIHPAGNPGTHIHHLDPVSVNKTVWTINYQEVVAVGKLFTTGKLFVERVVALAGPVVDKPRLVKTRVGANLQELSAGELNEPKSRIVSGSVFGGRTAVGPVAYLGRYHLQVSALREGDDRPPVHYLRPGFNYFSTMGIYISKLFAGKKFDFNTTTAGSERAMVPVGNYERVMPLDILPTQLLRSLIVLDTDTAQKLGCLELDEEDLALCTFVCPGKYEYGPILRDNLTRIELEG</sequence>
<dbReference type="RefSeq" id="WP_233089970.1">
    <property type="nucleotide sequence ID" value="NZ_BAABWN010000014.1"/>
</dbReference>
<keyword evidence="2 8" id="KW-1278">Translocase</keyword>
<gene>
    <name evidence="8" type="primary">nqrA</name>
    <name evidence="12" type="ORF">NBRC116591_35400</name>
</gene>
<feature type="domain" description="NqrA second alpha/beta" evidence="11">
    <location>
        <begin position="114"/>
        <end position="258"/>
    </location>
</feature>
<keyword evidence="6 8" id="KW-0830">Ubiquinone</keyword>
<keyword evidence="4 8" id="KW-0915">Sodium</keyword>
<evidence type="ECO:0000256" key="4">
    <source>
        <dbReference type="ARBA" id="ARBA00023053"/>
    </source>
</evidence>
<name>A0ABQ0ADK0_9GAMM</name>
<evidence type="ECO:0000256" key="8">
    <source>
        <dbReference type="HAMAP-Rule" id="MF_00425"/>
    </source>
</evidence>
<dbReference type="NCBIfam" id="NF003759">
    <property type="entry name" value="PRK05352.1-2"/>
    <property type="match status" value="1"/>
</dbReference>
<comment type="similarity">
    <text evidence="8">Belongs to the NqrA family.</text>
</comment>
<dbReference type="InterPro" id="IPR008703">
    <property type="entry name" value="NqrA"/>
</dbReference>
<keyword evidence="5 8" id="KW-0406">Ion transport</keyword>
<dbReference type="NCBIfam" id="TIGR01936">
    <property type="entry name" value="nqrA"/>
    <property type="match status" value="1"/>
</dbReference>
<evidence type="ECO:0000256" key="6">
    <source>
        <dbReference type="ARBA" id="ARBA00023075"/>
    </source>
</evidence>
<evidence type="ECO:0000256" key="2">
    <source>
        <dbReference type="ARBA" id="ARBA00022967"/>
    </source>
</evidence>
<protein>
    <recommendedName>
        <fullName evidence="8">Na(+)-translocating NADH-quinone reductase subunit A</fullName>
        <shortName evidence="8">Na(+)-NQR subunit A</shortName>
        <shortName evidence="8">Na(+)-translocating NQR subunit A</shortName>
        <ecNumber evidence="8">7.2.1.1</ecNumber>
    </recommendedName>
    <alternativeName>
        <fullName evidence="8">NQR complex subunit A</fullName>
    </alternativeName>
    <alternativeName>
        <fullName evidence="8">NQR-1 subunit A</fullName>
    </alternativeName>
</protein>
<evidence type="ECO:0000259" key="9">
    <source>
        <dbReference type="Pfam" id="PF05896"/>
    </source>
</evidence>
<dbReference type="InterPro" id="IPR056148">
    <property type="entry name" value="NQRA_2nd"/>
</dbReference>
<dbReference type="Pfam" id="PF24836">
    <property type="entry name" value="NQRA_2nd"/>
    <property type="match status" value="1"/>
</dbReference>
<organism evidence="12 13">
    <name type="scientific">Sessilibacter corallicola</name>
    <dbReference type="NCBI Taxonomy" id="2904075"/>
    <lineage>
        <taxon>Bacteria</taxon>
        <taxon>Pseudomonadati</taxon>
        <taxon>Pseudomonadota</taxon>
        <taxon>Gammaproteobacteria</taxon>
        <taxon>Cellvibrionales</taxon>
        <taxon>Cellvibrionaceae</taxon>
        <taxon>Sessilibacter</taxon>
    </lineage>
</organism>
<dbReference type="Pfam" id="PF05896">
    <property type="entry name" value="NQRA_N"/>
    <property type="match status" value="1"/>
</dbReference>
<evidence type="ECO:0000313" key="12">
    <source>
        <dbReference type="EMBL" id="GAA6169729.1"/>
    </source>
</evidence>
<evidence type="ECO:0000313" key="13">
    <source>
        <dbReference type="Proteomes" id="UP001465153"/>
    </source>
</evidence>
<dbReference type="EC" id="7.2.1.1" evidence="8"/>
<feature type="domain" description="NqrA N-terminal barrel-sandwich hybrid" evidence="9">
    <location>
        <begin position="2"/>
        <end position="95"/>
    </location>
</feature>
<dbReference type="HAMAP" id="MF_00425">
    <property type="entry name" value="NqrA"/>
    <property type="match status" value="1"/>
</dbReference>
<dbReference type="Gene3D" id="2.40.50.100">
    <property type="match status" value="1"/>
</dbReference>
<evidence type="ECO:0000256" key="1">
    <source>
        <dbReference type="ARBA" id="ARBA00022448"/>
    </source>
</evidence>